<organism evidence="2 3">
    <name type="scientific">Teichococcus oryzae</name>
    <dbReference type="NCBI Taxonomy" id="1608942"/>
    <lineage>
        <taxon>Bacteria</taxon>
        <taxon>Pseudomonadati</taxon>
        <taxon>Pseudomonadota</taxon>
        <taxon>Alphaproteobacteria</taxon>
        <taxon>Acetobacterales</taxon>
        <taxon>Roseomonadaceae</taxon>
        <taxon>Roseomonas</taxon>
    </lineage>
</organism>
<dbReference type="NCBIfam" id="NF041518">
    <property type="entry name" value="choice_anch_Q"/>
    <property type="match status" value="1"/>
</dbReference>
<sequence length="537" mass="54771">MAAATVASLLLAAGCGVAISDATPHGQPAGPGYPITASVDATGVRNVTLQAFVRDRPVPMTRDPGDARLWHGVHDATCARGFPLRYVASYDLLLGRGSTAEPRVGSRQIWAAPPSAADCPGGTAERAFRVNSIQDETDSSPGDGICWTGRRVAGGAAECTLRAAVTEAARLSGLTRITLERGRTYALTRGQLNAAAIMTIEPEPGGGTRPVVQATPGQRVLQILPLPGAPAEDPRSYIELRDIEIRGGTAPGSGTGGGINNLGALFLQRVAISGNAAARGAGIYSAGHLELRDSTIMDNSTENFLGGAGGGVAIGGGTALIAGSTFSGNRSSRLAGGLAVLGGRTDLVNSTLSGNMSEVYGGAIYASPLPGEAPVLRIRNATITRNDVRGSSTERGGGIYQSGDSEVHIANTILAGNTNNRAPAVGGDCVGRLRSWGHNIVGLATSPCEVTGAIGGRPDATDRLGDPSMLDLRLGPLENNGGPTVTHRPLRTGSTQAIDAGHPGAPNNASLPACMTRDQRGIARPRNTACDVGAVEE</sequence>
<evidence type="ECO:0000313" key="3">
    <source>
        <dbReference type="Proteomes" id="UP000322110"/>
    </source>
</evidence>
<dbReference type="EMBL" id="VUKA01000003">
    <property type="protein sequence ID" value="KAA2213550.1"/>
    <property type="molecule type" value="Genomic_DNA"/>
</dbReference>
<dbReference type="Proteomes" id="UP000322110">
    <property type="component" value="Unassembled WGS sequence"/>
</dbReference>
<evidence type="ECO:0000256" key="1">
    <source>
        <dbReference type="SAM" id="SignalP"/>
    </source>
</evidence>
<feature type="chain" id="PRO_5023016247" description="Right-handed parallel beta-helix repeat-containing protein" evidence="1">
    <location>
        <begin position="19"/>
        <end position="537"/>
    </location>
</feature>
<proteinExistence type="predicted"/>
<comment type="caution">
    <text evidence="2">The sequence shown here is derived from an EMBL/GenBank/DDBJ whole genome shotgun (WGS) entry which is preliminary data.</text>
</comment>
<gene>
    <name evidence="2" type="ORF">F0Q34_09990</name>
</gene>
<keyword evidence="3" id="KW-1185">Reference proteome</keyword>
<reference evidence="2 3" key="1">
    <citation type="journal article" date="2015" name="Int. J. Syst. Evol. Microbiol.">
        <title>Roseomonas oryzae sp. nov., isolated from paddy rhizosphere soil.</title>
        <authorList>
            <person name="Ramaprasad E.V."/>
            <person name="Sasikala Ch."/>
            <person name="Ramana Ch.V."/>
        </authorList>
    </citation>
    <scope>NUCLEOTIDE SEQUENCE [LARGE SCALE GENOMIC DNA]</scope>
    <source>
        <strain evidence="2 3">KCTC 42542</strain>
    </source>
</reference>
<keyword evidence="1" id="KW-0732">Signal</keyword>
<dbReference type="InterPro" id="IPR059226">
    <property type="entry name" value="Choice_anch_Q_dom"/>
</dbReference>
<dbReference type="AlphaFoldDB" id="A0A5B2TID9"/>
<feature type="signal peptide" evidence="1">
    <location>
        <begin position="1"/>
        <end position="18"/>
    </location>
</feature>
<protein>
    <recommendedName>
        <fullName evidence="4">Right-handed parallel beta-helix repeat-containing protein</fullName>
    </recommendedName>
</protein>
<name>A0A5B2TID9_9PROT</name>
<accession>A0A5B2TID9</accession>
<evidence type="ECO:0000313" key="2">
    <source>
        <dbReference type="EMBL" id="KAA2213550.1"/>
    </source>
</evidence>
<dbReference type="RefSeq" id="WP_149812054.1">
    <property type="nucleotide sequence ID" value="NZ_VUKA01000003.1"/>
</dbReference>
<dbReference type="InterPro" id="IPR011050">
    <property type="entry name" value="Pectin_lyase_fold/virulence"/>
</dbReference>
<dbReference type="OrthoDB" id="9773411at2"/>
<evidence type="ECO:0008006" key="4">
    <source>
        <dbReference type="Google" id="ProtNLM"/>
    </source>
</evidence>
<dbReference type="SUPFAM" id="SSF51126">
    <property type="entry name" value="Pectin lyase-like"/>
    <property type="match status" value="1"/>
</dbReference>